<protein>
    <submittedName>
        <fullName evidence="3">Maleylpyruvate isomerase family mycothiol-dependent enzyme</fullName>
    </submittedName>
</protein>
<dbReference type="Pfam" id="PF11716">
    <property type="entry name" value="MDMPI_N"/>
    <property type="match status" value="1"/>
</dbReference>
<evidence type="ECO:0000313" key="3">
    <source>
        <dbReference type="EMBL" id="MFC5946837.1"/>
    </source>
</evidence>
<dbReference type="PANTHER" id="PTHR40758">
    <property type="entry name" value="CONSERVED PROTEIN"/>
    <property type="match status" value="1"/>
</dbReference>
<keyword evidence="4" id="KW-1185">Reference proteome</keyword>
<dbReference type="PANTHER" id="PTHR40758:SF1">
    <property type="entry name" value="CONSERVED PROTEIN"/>
    <property type="match status" value="1"/>
</dbReference>
<feature type="domain" description="MDMPI C-terminal" evidence="1">
    <location>
        <begin position="145"/>
        <end position="243"/>
    </location>
</feature>
<dbReference type="GO" id="GO:0016853">
    <property type="term" value="F:isomerase activity"/>
    <property type="evidence" value="ECO:0007669"/>
    <property type="project" value="UniProtKB-KW"/>
</dbReference>
<dbReference type="Proteomes" id="UP001596119">
    <property type="component" value="Unassembled WGS sequence"/>
</dbReference>
<dbReference type="EMBL" id="JBHSQK010000002">
    <property type="protein sequence ID" value="MFC5946837.1"/>
    <property type="molecule type" value="Genomic_DNA"/>
</dbReference>
<dbReference type="InterPro" id="IPR024344">
    <property type="entry name" value="MDMPI_metal-binding"/>
</dbReference>
<sequence>MDFARHCTEIVTQTDLLTRDAAGADLRAPVPSCPGWSLGALLRHVDGGHRWAEEIVRTRATGFLDDAVVRDVLGDDGGPLPAGRLREGAAGLAATLRAAGPGTAVWGPFHFRSTTFWARRFAHETLVHRADAALAAGTPFVVDPEVALDAVDEWMELDVLPQHFELRPEKRELLGAGRTLALEATDVGAAWSVDLTGPVLSWRRGAGGAAVTVRAPLTELLLLVYRRRDREGLEVAGDAALLDLWLRHVAFG</sequence>
<dbReference type="Pfam" id="PF07398">
    <property type="entry name" value="MDMPI_C"/>
    <property type="match status" value="1"/>
</dbReference>
<evidence type="ECO:0000259" key="2">
    <source>
        <dbReference type="Pfam" id="PF11716"/>
    </source>
</evidence>
<name>A0ABW1HZK5_9PSEU</name>
<evidence type="ECO:0000259" key="1">
    <source>
        <dbReference type="Pfam" id="PF07398"/>
    </source>
</evidence>
<accession>A0ABW1HZK5</accession>
<feature type="domain" description="Mycothiol-dependent maleylpyruvate isomerase metal-binding" evidence="2">
    <location>
        <begin position="9"/>
        <end position="133"/>
    </location>
</feature>
<comment type="caution">
    <text evidence="3">The sequence shown here is derived from an EMBL/GenBank/DDBJ whole genome shotgun (WGS) entry which is preliminary data.</text>
</comment>
<evidence type="ECO:0000313" key="4">
    <source>
        <dbReference type="Proteomes" id="UP001596119"/>
    </source>
</evidence>
<reference evidence="4" key="1">
    <citation type="journal article" date="2019" name="Int. J. Syst. Evol. Microbiol.">
        <title>The Global Catalogue of Microorganisms (GCM) 10K type strain sequencing project: providing services to taxonomists for standard genome sequencing and annotation.</title>
        <authorList>
            <consortium name="The Broad Institute Genomics Platform"/>
            <consortium name="The Broad Institute Genome Sequencing Center for Infectious Disease"/>
            <person name="Wu L."/>
            <person name="Ma J."/>
        </authorList>
    </citation>
    <scope>NUCLEOTIDE SEQUENCE [LARGE SCALE GENOMIC DNA]</scope>
    <source>
        <strain evidence="4">CGMCC 4.7397</strain>
    </source>
</reference>
<dbReference type="SUPFAM" id="SSF109854">
    <property type="entry name" value="DinB/YfiT-like putative metalloenzymes"/>
    <property type="match status" value="1"/>
</dbReference>
<dbReference type="InterPro" id="IPR010872">
    <property type="entry name" value="MDMPI_C-term_domain"/>
</dbReference>
<gene>
    <name evidence="3" type="ORF">ACFQH9_00925</name>
</gene>
<dbReference type="InterPro" id="IPR017517">
    <property type="entry name" value="Maleyloyr_isom"/>
</dbReference>
<keyword evidence="3" id="KW-0413">Isomerase</keyword>
<proteinExistence type="predicted"/>
<organism evidence="3 4">
    <name type="scientific">Pseudonocardia lutea</name>
    <dbReference type="NCBI Taxonomy" id="2172015"/>
    <lineage>
        <taxon>Bacteria</taxon>
        <taxon>Bacillati</taxon>
        <taxon>Actinomycetota</taxon>
        <taxon>Actinomycetes</taxon>
        <taxon>Pseudonocardiales</taxon>
        <taxon>Pseudonocardiaceae</taxon>
        <taxon>Pseudonocardia</taxon>
    </lineage>
</organism>
<dbReference type="RefSeq" id="WP_379563109.1">
    <property type="nucleotide sequence ID" value="NZ_JBHSQK010000002.1"/>
</dbReference>
<dbReference type="NCBIfam" id="TIGR03083">
    <property type="entry name" value="maleylpyruvate isomerase family mycothiol-dependent enzyme"/>
    <property type="match status" value="1"/>
</dbReference>
<dbReference type="InterPro" id="IPR034660">
    <property type="entry name" value="DinB/YfiT-like"/>
</dbReference>